<dbReference type="Proteomes" id="UP000019151">
    <property type="component" value="Plasmid 1"/>
</dbReference>
<dbReference type="GO" id="GO:0006825">
    <property type="term" value="P:copper ion transport"/>
    <property type="evidence" value="ECO:0007669"/>
    <property type="project" value="InterPro"/>
</dbReference>
<keyword evidence="4 6" id="KW-1133">Transmembrane helix</keyword>
<geneLocation type="plasmid" evidence="8 9">
    <name>1</name>
</geneLocation>
<dbReference type="PANTHER" id="PTHR34820">
    <property type="entry name" value="INNER MEMBRANE PROTEIN YEBZ"/>
    <property type="match status" value="1"/>
</dbReference>
<organism evidence="8 9">
    <name type="scientific">Gemmatirosa kalamazoonensis</name>
    <dbReference type="NCBI Taxonomy" id="861299"/>
    <lineage>
        <taxon>Bacteria</taxon>
        <taxon>Pseudomonadati</taxon>
        <taxon>Gemmatimonadota</taxon>
        <taxon>Gemmatimonadia</taxon>
        <taxon>Gemmatimonadales</taxon>
        <taxon>Gemmatimonadaceae</taxon>
        <taxon>Gemmatirosa</taxon>
    </lineage>
</organism>
<dbReference type="Pfam" id="PF05425">
    <property type="entry name" value="CopD"/>
    <property type="match status" value="1"/>
</dbReference>
<dbReference type="KEGG" id="gba:J421_5447"/>
<evidence type="ECO:0000256" key="3">
    <source>
        <dbReference type="ARBA" id="ARBA00022692"/>
    </source>
</evidence>
<keyword evidence="3 6" id="KW-0812">Transmembrane</keyword>
<evidence type="ECO:0000256" key="4">
    <source>
        <dbReference type="ARBA" id="ARBA00022989"/>
    </source>
</evidence>
<protein>
    <submittedName>
        <fullName evidence="8">Copper resistance D domain protein</fullName>
    </submittedName>
</protein>
<dbReference type="InParanoid" id="W0RR87"/>
<gene>
    <name evidence="8" type="ORF">J421_5447</name>
</gene>
<sequence>MLFQPPPPPEPGFTWAHAATELLGFIGSFALYGAVGFGNFVLPGAGPTPSVVRRATSVGIVGVLVTFLTQLIALARTATEKHLTLGAAFEAGGGALLARLAFLVLALVGLLLARRRGGHTAAARPGWALAALAALGLALRGIVTGRLTAVVNPLHVLAGGLWIGSLFVLAFSALPLTVSRWWPEGKHAAAVAVMVRRFSTLALASSALLVVTGVTTAWRHLHRLDALWTTPYGRTLCVKLVFVLAVAGLGAYNWRLVSPRLGHDDATETLVRSARTELGLALVVLVITAILVSIPAPKG</sequence>
<evidence type="ECO:0000313" key="8">
    <source>
        <dbReference type="EMBL" id="AHG92982.1"/>
    </source>
</evidence>
<evidence type="ECO:0000256" key="2">
    <source>
        <dbReference type="ARBA" id="ARBA00022475"/>
    </source>
</evidence>
<feature type="transmembrane region" description="Helical" evidence="6">
    <location>
        <begin position="22"/>
        <end position="42"/>
    </location>
</feature>
<evidence type="ECO:0000256" key="6">
    <source>
        <dbReference type="SAM" id="Phobius"/>
    </source>
</evidence>
<feature type="transmembrane region" description="Helical" evidence="6">
    <location>
        <begin position="95"/>
        <end position="113"/>
    </location>
</feature>
<evidence type="ECO:0000256" key="1">
    <source>
        <dbReference type="ARBA" id="ARBA00004651"/>
    </source>
</evidence>
<keyword evidence="8" id="KW-0614">Plasmid</keyword>
<evidence type="ECO:0000256" key="5">
    <source>
        <dbReference type="ARBA" id="ARBA00023136"/>
    </source>
</evidence>
<dbReference type="InterPro" id="IPR008457">
    <property type="entry name" value="Cu-R_CopD_dom"/>
</dbReference>
<dbReference type="OrthoDB" id="7032707at2"/>
<dbReference type="EMBL" id="CP007129">
    <property type="protein sequence ID" value="AHG92982.1"/>
    <property type="molecule type" value="Genomic_DNA"/>
</dbReference>
<name>W0RR87_9BACT</name>
<feature type="transmembrane region" description="Helical" evidence="6">
    <location>
        <begin position="155"/>
        <end position="178"/>
    </location>
</feature>
<dbReference type="PANTHER" id="PTHR34820:SF4">
    <property type="entry name" value="INNER MEMBRANE PROTEIN YEBZ"/>
    <property type="match status" value="1"/>
</dbReference>
<feature type="transmembrane region" description="Helical" evidence="6">
    <location>
        <begin position="278"/>
        <end position="296"/>
    </location>
</feature>
<reference evidence="8 9" key="1">
    <citation type="journal article" date="2014" name="Genome Announc.">
        <title>Genome Sequence and Methylome of Soil Bacterium Gemmatirosa kalamazoonensis KBS708T, a Member of the Rarely Cultivated Gemmatimonadetes Phylum.</title>
        <authorList>
            <person name="Debruyn J.M."/>
            <person name="Radosevich M."/>
            <person name="Wommack K.E."/>
            <person name="Polson S.W."/>
            <person name="Hauser L.J."/>
            <person name="Fawaz M.N."/>
            <person name="Korlach J."/>
            <person name="Tsai Y.C."/>
        </authorList>
    </citation>
    <scope>NUCLEOTIDE SEQUENCE [LARGE SCALE GENOMIC DNA]</scope>
    <source>
        <strain evidence="8 9">KBS708</strain>
        <plasmid evidence="9">Plasmid 1</plasmid>
    </source>
</reference>
<feature type="transmembrane region" description="Helical" evidence="6">
    <location>
        <begin position="198"/>
        <end position="218"/>
    </location>
</feature>
<keyword evidence="5 6" id="KW-0472">Membrane</keyword>
<comment type="subcellular location">
    <subcellularLocation>
        <location evidence="1">Cell membrane</location>
        <topology evidence="1">Multi-pass membrane protein</topology>
    </subcellularLocation>
</comment>
<dbReference type="InterPro" id="IPR032694">
    <property type="entry name" value="CopC/D"/>
</dbReference>
<feature type="transmembrane region" description="Helical" evidence="6">
    <location>
        <begin position="125"/>
        <end position="143"/>
    </location>
</feature>
<keyword evidence="2" id="KW-1003">Cell membrane</keyword>
<evidence type="ECO:0000259" key="7">
    <source>
        <dbReference type="Pfam" id="PF05425"/>
    </source>
</evidence>
<dbReference type="GO" id="GO:0005886">
    <property type="term" value="C:plasma membrane"/>
    <property type="evidence" value="ECO:0007669"/>
    <property type="project" value="UniProtKB-SubCell"/>
</dbReference>
<evidence type="ECO:0000313" key="9">
    <source>
        <dbReference type="Proteomes" id="UP000019151"/>
    </source>
</evidence>
<proteinExistence type="predicted"/>
<dbReference type="HOGENOM" id="CLU_917526_0_0_0"/>
<dbReference type="RefSeq" id="WP_025414298.1">
    <property type="nucleotide sequence ID" value="NZ_CP007129.1"/>
</dbReference>
<accession>W0RR87</accession>
<keyword evidence="9" id="KW-1185">Reference proteome</keyword>
<feature type="domain" description="Copper resistance protein D" evidence="7">
    <location>
        <begin position="194"/>
        <end position="291"/>
    </location>
</feature>
<feature type="transmembrane region" description="Helical" evidence="6">
    <location>
        <begin position="238"/>
        <end position="257"/>
    </location>
</feature>
<dbReference type="AlphaFoldDB" id="W0RR87"/>
<feature type="transmembrane region" description="Helical" evidence="6">
    <location>
        <begin position="54"/>
        <end position="75"/>
    </location>
</feature>